<dbReference type="KEGG" id="llm:llmg_0669"/>
<dbReference type="AlphaFoldDB" id="A2RJ19"/>
<protein>
    <submittedName>
        <fullName evidence="1">Uncharacterized protein</fullName>
    </submittedName>
</protein>
<evidence type="ECO:0000313" key="1">
    <source>
        <dbReference type="EMBL" id="CAL97269.1"/>
    </source>
</evidence>
<gene>
    <name evidence="1" type="ordered locus">llmg_0669</name>
</gene>
<dbReference type="STRING" id="416870.llmg_0669"/>
<dbReference type="HOGENOM" id="CLU_3119165_0_0_9"/>
<accession>A2RJ19</accession>
<name>A2RJ19_LACLM</name>
<dbReference type="Proteomes" id="UP000000364">
    <property type="component" value="Chromosome"/>
</dbReference>
<dbReference type="EMBL" id="AM406671">
    <property type="protein sequence ID" value="CAL97269.1"/>
    <property type="molecule type" value="Genomic_DNA"/>
</dbReference>
<proteinExistence type="predicted"/>
<sequence>MLGVWGKRPILETAVAKTFRRNRQTDLTFMLMVLLRSLKIKRALSELQVS</sequence>
<organism evidence="1 2">
    <name type="scientific">Lactococcus lactis subsp. cremoris (strain MG1363)</name>
    <dbReference type="NCBI Taxonomy" id="416870"/>
    <lineage>
        <taxon>Bacteria</taxon>
        <taxon>Bacillati</taxon>
        <taxon>Bacillota</taxon>
        <taxon>Bacilli</taxon>
        <taxon>Lactobacillales</taxon>
        <taxon>Streptococcaceae</taxon>
        <taxon>Lactococcus</taxon>
        <taxon>Lactococcus cremoris subsp. cremoris</taxon>
    </lineage>
</organism>
<reference evidence="1 2" key="1">
    <citation type="journal article" date="2007" name="J. Bacteriol.">
        <title>The complete genome sequence of the lactic acid bacterial paradigm Lactococcus lactis subsp. cremoris MG1363.</title>
        <authorList>
            <person name="Wegmann U."/>
            <person name="O'Connell-Motherway M."/>
            <person name="Zomer A."/>
            <person name="Buist G."/>
            <person name="Shearman C."/>
            <person name="Canchaya C."/>
            <person name="Ventura M."/>
            <person name="Goesmann A."/>
            <person name="Gasson M.J."/>
            <person name="Kuipers O.P."/>
            <person name="van Sinderen D."/>
            <person name="Kok J."/>
        </authorList>
    </citation>
    <scope>NUCLEOTIDE SEQUENCE [LARGE SCALE GENOMIC DNA]</scope>
    <source>
        <strain evidence="1 2">MG1363</strain>
    </source>
</reference>
<evidence type="ECO:0000313" key="2">
    <source>
        <dbReference type="Proteomes" id="UP000000364"/>
    </source>
</evidence>